<proteinExistence type="predicted"/>
<keyword evidence="2" id="KW-1185">Reference proteome</keyword>
<reference evidence="1 2" key="1">
    <citation type="submission" date="2017-04" db="EMBL/GenBank/DDBJ databases">
        <authorList>
            <consortium name="Geobacter pelophilus Genome Sequencing"/>
            <person name="Aoyagi T."/>
            <person name="Koike H."/>
            <person name="Hori T."/>
        </authorList>
    </citation>
    <scope>NUCLEOTIDE SEQUENCE [LARGE SCALE GENOMIC DNA]</scope>
    <source>
        <strain evidence="1 2">Drf2</strain>
    </source>
</reference>
<organism evidence="1 2">
    <name type="scientific">Geoanaerobacter pelophilus</name>
    <dbReference type="NCBI Taxonomy" id="60036"/>
    <lineage>
        <taxon>Bacteria</taxon>
        <taxon>Pseudomonadati</taxon>
        <taxon>Thermodesulfobacteriota</taxon>
        <taxon>Desulfuromonadia</taxon>
        <taxon>Geobacterales</taxon>
        <taxon>Geobacteraceae</taxon>
        <taxon>Geoanaerobacter</taxon>
    </lineage>
</organism>
<evidence type="ECO:0000313" key="2">
    <source>
        <dbReference type="Proteomes" id="UP000194153"/>
    </source>
</evidence>
<evidence type="ECO:0000313" key="1">
    <source>
        <dbReference type="EMBL" id="GAW67612.1"/>
    </source>
</evidence>
<protein>
    <submittedName>
        <fullName evidence="1">Uncharacterized protein</fullName>
    </submittedName>
</protein>
<gene>
    <name evidence="1" type="ORF">GPEL0_01r3536</name>
</gene>
<comment type="caution">
    <text evidence="1">The sequence shown here is derived from an EMBL/GenBank/DDBJ whole genome shotgun (WGS) entry which is preliminary data.</text>
</comment>
<reference evidence="2" key="2">
    <citation type="submission" date="2017-05" db="EMBL/GenBank/DDBJ databases">
        <title>Draft genome sequence of Geobacter pelophilus, a iron(III)-reducing bacteria.</title>
        <authorList>
            <person name="Aoyagi T."/>
            <person name="Koike H."/>
            <person name="Morita T."/>
            <person name="Sato Y."/>
            <person name="Habe H."/>
            <person name="Hori T."/>
        </authorList>
    </citation>
    <scope>NUCLEOTIDE SEQUENCE [LARGE SCALE GENOMIC DNA]</scope>
    <source>
        <strain evidence="2">Drf2</strain>
    </source>
</reference>
<dbReference type="EMBL" id="BDQG01000001">
    <property type="protein sequence ID" value="GAW67612.1"/>
    <property type="molecule type" value="Genomic_DNA"/>
</dbReference>
<sequence>MRSSSTRSSRGLSQLMGGAMRQGGRELLVGRVAFHEQKKPARGRLPMNGKFR</sequence>
<name>A0ABQ0MKJ8_9BACT</name>
<accession>A0ABQ0MKJ8</accession>
<dbReference type="Proteomes" id="UP000194153">
    <property type="component" value="Unassembled WGS sequence"/>
</dbReference>